<dbReference type="HOGENOM" id="CLU_502631_0_0_1"/>
<gene>
    <name evidence="2" type="ORF">SOCG_01391</name>
</gene>
<evidence type="ECO:0000313" key="3">
    <source>
        <dbReference type="Proteomes" id="UP000016088"/>
    </source>
</evidence>
<dbReference type="EMBL" id="KE503208">
    <property type="protein sequence ID" value="EPX71173.1"/>
    <property type="molecule type" value="Genomic_DNA"/>
</dbReference>
<name>S9PUJ8_SCHOY</name>
<dbReference type="Pfam" id="PF08737">
    <property type="entry name" value="Rgp1"/>
    <property type="match status" value="1"/>
</dbReference>
<feature type="compositionally biased region" description="Low complexity" evidence="1">
    <location>
        <begin position="474"/>
        <end position="483"/>
    </location>
</feature>
<dbReference type="GeneID" id="25030373"/>
<feature type="compositionally biased region" description="Basic and acidic residues" evidence="1">
    <location>
        <begin position="438"/>
        <end position="473"/>
    </location>
</feature>
<feature type="compositionally biased region" description="Acidic residues" evidence="1">
    <location>
        <begin position="288"/>
        <end position="298"/>
    </location>
</feature>
<dbReference type="AlphaFoldDB" id="S9PUJ8"/>
<dbReference type="OrthoDB" id="1918at2759"/>
<proteinExistence type="predicted"/>
<keyword evidence="3" id="KW-1185">Reference proteome</keyword>
<dbReference type="PANTHER" id="PTHR12507">
    <property type="entry name" value="REDUCED GROWTH PHENOTYPE 1 RGP1, YEAST -RELATED"/>
    <property type="match status" value="1"/>
</dbReference>
<evidence type="ECO:0000313" key="2">
    <source>
        <dbReference type="EMBL" id="EPX71173.1"/>
    </source>
</evidence>
<protein>
    <submittedName>
        <fullName evidence="2">Membrane exchange factor subunit Sat1</fullName>
    </submittedName>
</protein>
<dbReference type="eggNOG" id="KOG4469">
    <property type="taxonomic scope" value="Eukaryota"/>
</dbReference>
<dbReference type="VEuPathDB" id="FungiDB:SOCG_01391"/>
<evidence type="ECO:0000256" key="1">
    <source>
        <dbReference type="SAM" id="MobiDB-lite"/>
    </source>
</evidence>
<dbReference type="RefSeq" id="XP_013019800.1">
    <property type="nucleotide sequence ID" value="XM_013164346.1"/>
</dbReference>
<dbReference type="OMA" id="STFDCQI"/>
<dbReference type="GO" id="GO:1904515">
    <property type="term" value="P:positive regulation of TORC2 signaling"/>
    <property type="evidence" value="ECO:0007669"/>
    <property type="project" value="EnsemblFungi"/>
</dbReference>
<reference evidence="2 3" key="1">
    <citation type="journal article" date="2011" name="Science">
        <title>Comparative functional genomics of the fission yeasts.</title>
        <authorList>
            <person name="Rhind N."/>
            <person name="Chen Z."/>
            <person name="Yassour M."/>
            <person name="Thompson D.A."/>
            <person name="Haas B.J."/>
            <person name="Habib N."/>
            <person name="Wapinski I."/>
            <person name="Roy S."/>
            <person name="Lin M.F."/>
            <person name="Heiman D.I."/>
            <person name="Young S.K."/>
            <person name="Furuya K."/>
            <person name="Guo Y."/>
            <person name="Pidoux A."/>
            <person name="Chen H.M."/>
            <person name="Robbertse B."/>
            <person name="Goldberg J.M."/>
            <person name="Aoki K."/>
            <person name="Bayne E.H."/>
            <person name="Berlin A.M."/>
            <person name="Desjardins C.A."/>
            <person name="Dobbs E."/>
            <person name="Dukaj L."/>
            <person name="Fan L."/>
            <person name="FitzGerald M.G."/>
            <person name="French C."/>
            <person name="Gujja S."/>
            <person name="Hansen K."/>
            <person name="Keifenheim D."/>
            <person name="Levin J.Z."/>
            <person name="Mosher R.A."/>
            <person name="Mueller C.A."/>
            <person name="Pfiffner J."/>
            <person name="Priest M."/>
            <person name="Russ C."/>
            <person name="Smialowska A."/>
            <person name="Swoboda P."/>
            <person name="Sykes S.M."/>
            <person name="Vaughn M."/>
            <person name="Vengrova S."/>
            <person name="Yoder R."/>
            <person name="Zeng Q."/>
            <person name="Allshire R."/>
            <person name="Baulcombe D."/>
            <person name="Birren B.W."/>
            <person name="Brown W."/>
            <person name="Ekwall K."/>
            <person name="Kellis M."/>
            <person name="Leatherwood J."/>
            <person name="Levin H."/>
            <person name="Margalit H."/>
            <person name="Martienssen R."/>
            <person name="Nieduszynski C.A."/>
            <person name="Spatafora J.W."/>
            <person name="Friedman N."/>
            <person name="Dalgaard J.Z."/>
            <person name="Baumann P."/>
            <person name="Niki H."/>
            <person name="Regev A."/>
            <person name="Nusbaum C."/>
        </authorList>
    </citation>
    <scope>NUCLEOTIDE SEQUENCE [LARGE SCALE GENOMIC DNA]</scope>
    <source>
        <strain evidence="3">yFS286</strain>
    </source>
</reference>
<dbReference type="Proteomes" id="UP000016088">
    <property type="component" value="Unassembled WGS sequence"/>
</dbReference>
<accession>S9PUJ8</accession>
<dbReference type="InterPro" id="IPR014848">
    <property type="entry name" value="Rgp1"/>
</dbReference>
<sequence length="525" mass="59738">MSECQVEIKCLKEAVQVGESFDCIVKITNSKAAQSVLQILLCYASIHGEMYLDPTLVRVSEFEDVQRQGLLNKRTMSGLVHIPKASTGNSVSNALSGMFGSLLGLNQASTLNEASEQQEENATPVYMTRPDILGVDMTLAPGESQWFRMQRKIPLKTVPSYKGVAFQFQHKLVVGAQFPDHNACVEYEFEVDLLPNSKQRPELPLGKFSQVSVAGPDVFADVHKPIFDFEPAKVKEQSVGETWLEEEREDSGNGKKRFEEFLATLLNGDGSAYAGEEEREMTKRNEKEEEEEEEEEEELEKKERIELLKRQETLGRMTTKYEIANQQRLICRFLFNKSRYVAGEMMLLEVNGMGRAIRQLHVQLESVERIVPKIRMRNSTNTERVTRRIWTKMSRSVYGLENFSFSMSIPEECPTTFETQQFGVEHFLRIELLRDSSEREGATMGRRDQEKKHVEGVLNPNEEKNGLHGKEESSPTVPSSTESGGHRKTTLITNTREMRIEHAPVSFPAETIQCCLPVRIEHCIM</sequence>
<organism evidence="2 3">
    <name type="scientific">Schizosaccharomyces octosporus (strain yFS286)</name>
    <name type="common">Fission yeast</name>
    <name type="synonym">Octosporomyces octosporus</name>
    <dbReference type="NCBI Taxonomy" id="483514"/>
    <lineage>
        <taxon>Eukaryota</taxon>
        <taxon>Fungi</taxon>
        <taxon>Dikarya</taxon>
        <taxon>Ascomycota</taxon>
        <taxon>Taphrinomycotina</taxon>
        <taxon>Schizosaccharomycetes</taxon>
        <taxon>Schizosaccharomycetales</taxon>
        <taxon>Schizosaccharomycetaceae</taxon>
        <taxon>Schizosaccharomyces</taxon>
    </lineage>
</organism>
<feature type="region of interest" description="Disordered" evidence="1">
    <location>
        <begin position="438"/>
        <end position="495"/>
    </location>
</feature>
<feature type="region of interest" description="Disordered" evidence="1">
    <location>
        <begin position="272"/>
        <end position="300"/>
    </location>
</feature>